<dbReference type="Proteomes" id="UP000789342">
    <property type="component" value="Unassembled WGS sequence"/>
</dbReference>
<sequence length="52" mass="5850">NYLQYCGADLRALRSVDVLFPSAKLKLALLHIYNPELLIMGITRAEDTLKTS</sequence>
<proteinExistence type="predicted"/>
<name>A0A9N9E9J0_9GLOM</name>
<keyword evidence="2" id="KW-1185">Reference proteome</keyword>
<gene>
    <name evidence="1" type="ORF">AMORRO_LOCUS10573</name>
</gene>
<feature type="non-terminal residue" evidence="1">
    <location>
        <position position="1"/>
    </location>
</feature>
<dbReference type="AlphaFoldDB" id="A0A9N9E9J0"/>
<accession>A0A9N9E9J0</accession>
<protein>
    <submittedName>
        <fullName evidence="1">2795_t:CDS:1</fullName>
    </submittedName>
</protein>
<reference evidence="1" key="1">
    <citation type="submission" date="2021-06" db="EMBL/GenBank/DDBJ databases">
        <authorList>
            <person name="Kallberg Y."/>
            <person name="Tangrot J."/>
            <person name="Rosling A."/>
        </authorList>
    </citation>
    <scope>NUCLEOTIDE SEQUENCE</scope>
    <source>
        <strain evidence="1">CL551</strain>
    </source>
</reference>
<organism evidence="1 2">
    <name type="scientific">Acaulospora morrowiae</name>
    <dbReference type="NCBI Taxonomy" id="94023"/>
    <lineage>
        <taxon>Eukaryota</taxon>
        <taxon>Fungi</taxon>
        <taxon>Fungi incertae sedis</taxon>
        <taxon>Mucoromycota</taxon>
        <taxon>Glomeromycotina</taxon>
        <taxon>Glomeromycetes</taxon>
        <taxon>Diversisporales</taxon>
        <taxon>Acaulosporaceae</taxon>
        <taxon>Acaulospora</taxon>
    </lineage>
</organism>
<dbReference type="EMBL" id="CAJVPV010011850">
    <property type="protein sequence ID" value="CAG8665038.1"/>
    <property type="molecule type" value="Genomic_DNA"/>
</dbReference>
<comment type="caution">
    <text evidence="1">The sequence shown here is derived from an EMBL/GenBank/DDBJ whole genome shotgun (WGS) entry which is preliminary data.</text>
</comment>
<evidence type="ECO:0000313" key="1">
    <source>
        <dbReference type="EMBL" id="CAG8665038.1"/>
    </source>
</evidence>
<evidence type="ECO:0000313" key="2">
    <source>
        <dbReference type="Proteomes" id="UP000789342"/>
    </source>
</evidence>